<evidence type="ECO:0000256" key="3">
    <source>
        <dbReference type="ARBA" id="ARBA00013368"/>
    </source>
</evidence>
<evidence type="ECO:0000313" key="6">
    <source>
        <dbReference type="EMBL" id="QPR77150.1"/>
    </source>
</evidence>
<evidence type="ECO:0000256" key="2">
    <source>
        <dbReference type="ARBA" id="ARBA00011322"/>
    </source>
</evidence>
<comment type="similarity">
    <text evidence="1">Belongs to the SMC family. SbcC subfamily.</text>
</comment>
<dbReference type="Gene3D" id="3.40.50.300">
    <property type="entry name" value="P-loop containing nucleotide triphosphate hydrolases"/>
    <property type="match status" value="2"/>
</dbReference>
<evidence type="ECO:0000256" key="1">
    <source>
        <dbReference type="ARBA" id="ARBA00006930"/>
    </source>
</evidence>
<reference evidence="6 7" key="1">
    <citation type="submission" date="2020-12" db="EMBL/GenBank/DDBJ databases">
        <title>FDA dAtabase for Regulatory Grade micrObial Sequences (FDA-ARGOS): Supporting development and validation of Infectious Disease Dx tests.</title>
        <authorList>
            <person name="Nelson B."/>
            <person name="Plummer A."/>
            <person name="Tallon L."/>
            <person name="Sadzewicz L."/>
            <person name="Zhao X."/>
            <person name="Boylan J."/>
            <person name="Ott S."/>
            <person name="Bowen H."/>
            <person name="Vavikolanu K."/>
            <person name="Mehta A."/>
            <person name="Aluvathingal J."/>
            <person name="Nadendla S."/>
            <person name="Myers T."/>
            <person name="Yan Y."/>
            <person name="Sichtig H."/>
        </authorList>
    </citation>
    <scope>NUCLEOTIDE SEQUENCE [LARGE SCALE GENOMIC DNA]</scope>
    <source>
        <strain evidence="6 7">FDAARGOS_920</strain>
    </source>
</reference>
<dbReference type="PANTHER" id="PTHR32114">
    <property type="entry name" value="ABC TRANSPORTER ABCH.3"/>
    <property type="match status" value="1"/>
</dbReference>
<dbReference type="InterPro" id="IPR027417">
    <property type="entry name" value="P-loop_NTPase"/>
</dbReference>
<dbReference type="Proteomes" id="UP000594791">
    <property type="component" value="Chromosome"/>
</dbReference>
<dbReference type="PANTHER" id="PTHR32114:SF2">
    <property type="entry name" value="ABC TRANSPORTER ABCH.3"/>
    <property type="match status" value="1"/>
</dbReference>
<evidence type="ECO:0000259" key="5">
    <source>
        <dbReference type="Pfam" id="PF13476"/>
    </source>
</evidence>
<evidence type="ECO:0000313" key="7">
    <source>
        <dbReference type="Proteomes" id="UP000594791"/>
    </source>
</evidence>
<feature type="domain" description="Rad50/SbcC-type AAA" evidence="5">
    <location>
        <begin position="5"/>
        <end position="267"/>
    </location>
</feature>
<proteinExistence type="inferred from homology"/>
<feature type="coiled-coil region" evidence="4">
    <location>
        <begin position="233"/>
        <end position="291"/>
    </location>
</feature>
<dbReference type="EMBL" id="CP065739">
    <property type="protein sequence ID" value="QPR77150.1"/>
    <property type="molecule type" value="Genomic_DNA"/>
</dbReference>
<feature type="coiled-coil region" evidence="4">
    <location>
        <begin position="405"/>
        <end position="482"/>
    </location>
</feature>
<gene>
    <name evidence="6" type="ORF">I6G77_24780</name>
</gene>
<comment type="subunit">
    <text evidence="2">Heterodimer of SbcC and SbcD.</text>
</comment>
<dbReference type="RefSeq" id="WP_042515650.1">
    <property type="nucleotide sequence ID" value="NZ_CP065739.1"/>
</dbReference>
<evidence type="ECO:0000256" key="4">
    <source>
        <dbReference type="SAM" id="Coils"/>
    </source>
</evidence>
<dbReference type="InterPro" id="IPR038729">
    <property type="entry name" value="Rad50/SbcC_AAA"/>
</dbReference>
<dbReference type="SUPFAM" id="SSF52540">
    <property type="entry name" value="P-loop containing nucleoside triphosphate hydrolases"/>
    <property type="match status" value="1"/>
</dbReference>
<sequence>MLIQKITFHHFRQFYDTQSITFAGVDNERLVTVILGENGRGKTGIYRGLLFGLYGDMYLDQDADGKDDIVLTNTKALQEDYDGEKKGVTCTVTIDFLHNQNEFSISRSIFAVQNDKGEKIERLHAAELKNVTNGSVITDKEEIQQFVNEILDERVKNYFFFDGERIERLTRASEQQRKEIAKGIKNLLKIDDLLKSQEVLQALDKQVLKELQKHSSGDYQKKLKEKLENDEAKEKAKLELEKTGVQLDEAEQRLDHLTTQLEQFQEEAQKIKELKQQEELLQTKQMEQRAAMQHLVGFNNTLSLLLAKDILHSVKTKLEIVLDYQTEKMDIGLEFIQNLLSDLKCMCGTALQEGSKEYESIMRLEKVAIRNVEKKSFYELLTNVIQLIGFLEDKENDLKYKLDEVSKKEYELETIRQQVESLNKQLSDTGIEDLATLNKERNDVHKQQVQLDVHMKQLRESIEELERKEEQLELALRDLKVKSGVHAKLAKKQEETGKAVKAINQMIKEFEKIIIADLEKVTTNNLQQLLDDSGNMNIQEVRIKKDYSLEVLNSYGHSFLANISQGQRQVLSLSFITALAQVAGGHASLEMPLFMDTPFGRLSSKHELNLLNFLPEVCSQWILLVTDREFGDRERAMFLEKGCWGKYYELRSIEPSVTKIIEHPMFIPQHS</sequence>
<protein>
    <recommendedName>
        <fullName evidence="3">Nuclease SbcCD subunit C</fullName>
    </recommendedName>
</protein>
<organism evidence="6 7">
    <name type="scientific">Bacillus tropicus</name>
    <dbReference type="NCBI Taxonomy" id="2026188"/>
    <lineage>
        <taxon>Bacteria</taxon>
        <taxon>Bacillati</taxon>
        <taxon>Bacillota</taxon>
        <taxon>Bacilli</taxon>
        <taxon>Bacillales</taxon>
        <taxon>Bacillaceae</taxon>
        <taxon>Bacillus</taxon>
        <taxon>Bacillus cereus group</taxon>
    </lineage>
</organism>
<name>A0A7T2V445_9BACI</name>
<dbReference type="Pfam" id="PF13476">
    <property type="entry name" value="AAA_23"/>
    <property type="match status" value="1"/>
</dbReference>
<accession>A0A7T2V445</accession>
<keyword evidence="7" id="KW-1185">Reference proteome</keyword>
<keyword evidence="4" id="KW-0175">Coiled coil</keyword>